<reference evidence="3" key="1">
    <citation type="journal article" date="2020" name="Syst. Appl. Microbiol.">
        <title>Streptomyces alkaliterrae sp. nov., isolated from an alkaline soil, and emended descriptions of Streptomyces alkaliphilus, Streptomyces calidiresistens and Streptomyces durbertensis.</title>
        <authorList>
            <person name="Swiecimska M."/>
            <person name="Golinska P."/>
            <person name="Nouioui I."/>
            <person name="Wypij M."/>
            <person name="Rai M."/>
            <person name="Sangal V."/>
            <person name="Goodfellow M."/>
        </authorList>
    </citation>
    <scope>NUCLEOTIDE SEQUENCE [LARGE SCALE GENOMIC DNA]</scope>
    <source>
        <strain evidence="3">DSM 104538</strain>
    </source>
</reference>
<accession>A0ABR6EDS5</accession>
<feature type="transmembrane region" description="Helical" evidence="1">
    <location>
        <begin position="18"/>
        <end position="36"/>
    </location>
</feature>
<evidence type="ECO:0000313" key="3">
    <source>
        <dbReference type="Proteomes" id="UP000766698"/>
    </source>
</evidence>
<dbReference type="EMBL" id="WMLF01000077">
    <property type="protein sequence ID" value="MBB1243486.1"/>
    <property type="molecule type" value="Genomic_DNA"/>
</dbReference>
<evidence type="ECO:0000256" key="1">
    <source>
        <dbReference type="SAM" id="Phobius"/>
    </source>
</evidence>
<keyword evidence="1" id="KW-0472">Membrane</keyword>
<comment type="caution">
    <text evidence="2">The sequence shown here is derived from an EMBL/GenBank/DDBJ whole genome shotgun (WGS) entry which is preliminary data.</text>
</comment>
<organism evidence="2 3">
    <name type="scientific">Streptomyces durbertensis</name>
    <dbReference type="NCBI Taxonomy" id="2448886"/>
    <lineage>
        <taxon>Bacteria</taxon>
        <taxon>Bacillati</taxon>
        <taxon>Actinomycetota</taxon>
        <taxon>Actinomycetes</taxon>
        <taxon>Kitasatosporales</taxon>
        <taxon>Streptomycetaceae</taxon>
        <taxon>Streptomyces</taxon>
    </lineage>
</organism>
<keyword evidence="1" id="KW-0812">Transmembrane</keyword>
<keyword evidence="1" id="KW-1133">Transmembrane helix</keyword>
<dbReference type="InterPro" id="IPR012666">
    <property type="entry name" value="CbtA_put"/>
</dbReference>
<sequence>MSGNTSPYPVLPLLGRGLLAGGAAGLTTGLFGLLFAEPVMDRAIRLEEERSAGGGHDHAHEAEELFSRSTQYFGLVVTSVVVGLAVGVFFAVAYALLHRRSPVHERPWPRAMALAGAGFLALSLLPGLRYPAAPPGVGDGDTVSERQNLWLAALVIGVLGMVLAHLVRQRLAGRAAPVRQLAVTGVVVATLGVLFLLPGNPDEVLVPATLLWDFRVLSLASHAVLWATLGAVFGALGLRAAARAAEPAAAPAPAPAATSAG</sequence>
<feature type="transmembrane region" description="Helical" evidence="1">
    <location>
        <begin position="72"/>
        <end position="96"/>
    </location>
</feature>
<dbReference type="RefSeq" id="WP_182854878.1">
    <property type="nucleotide sequence ID" value="NZ_WMLF01000077.1"/>
</dbReference>
<name>A0ABR6EDS5_9ACTN</name>
<dbReference type="Pfam" id="PF09490">
    <property type="entry name" value="CbtA"/>
    <property type="match status" value="1"/>
</dbReference>
<feature type="transmembrane region" description="Helical" evidence="1">
    <location>
        <begin position="178"/>
        <end position="197"/>
    </location>
</feature>
<feature type="transmembrane region" description="Helical" evidence="1">
    <location>
        <begin position="108"/>
        <end position="128"/>
    </location>
</feature>
<proteinExistence type="predicted"/>
<evidence type="ECO:0000313" key="2">
    <source>
        <dbReference type="EMBL" id="MBB1243486.1"/>
    </source>
</evidence>
<gene>
    <name evidence="2" type="ORF">GL263_07920</name>
</gene>
<protein>
    <submittedName>
        <fullName evidence="2">CbtA family protein</fullName>
    </submittedName>
</protein>
<dbReference type="Proteomes" id="UP000766698">
    <property type="component" value="Unassembled WGS sequence"/>
</dbReference>
<feature type="transmembrane region" description="Helical" evidence="1">
    <location>
        <begin position="217"/>
        <end position="238"/>
    </location>
</feature>
<keyword evidence="3" id="KW-1185">Reference proteome</keyword>
<feature type="transmembrane region" description="Helical" evidence="1">
    <location>
        <begin position="148"/>
        <end position="166"/>
    </location>
</feature>